<dbReference type="Proteomes" id="UP000565468">
    <property type="component" value="Unassembled WGS sequence"/>
</dbReference>
<reference evidence="2 3" key="1">
    <citation type="submission" date="2020-04" db="EMBL/GenBank/DDBJ databases">
        <title>Paenibacillus algicola sp. nov., a novel marine bacterium producing alginate lyase.</title>
        <authorList>
            <person name="Huang H."/>
        </authorList>
    </citation>
    <scope>NUCLEOTIDE SEQUENCE [LARGE SCALE GENOMIC DNA]</scope>
    <source>
        <strain evidence="2 3">L7-75</strain>
    </source>
</reference>
<evidence type="ECO:0000313" key="2">
    <source>
        <dbReference type="EMBL" id="NMO95916.1"/>
    </source>
</evidence>
<dbReference type="EMBL" id="JABBPN010000006">
    <property type="protein sequence ID" value="NMO95916.1"/>
    <property type="molecule type" value="Genomic_DNA"/>
</dbReference>
<keyword evidence="1" id="KW-0732">Signal</keyword>
<proteinExistence type="predicted"/>
<feature type="chain" id="PRO_5039724293" evidence="1">
    <location>
        <begin position="31"/>
        <end position="79"/>
    </location>
</feature>
<sequence length="79" mass="8627">MNTLKKRLITVFTFVMILSFAMVGSASAQAGSSGGWSYWFYDGSGCCSMLYHAPGDGSAHIFTGLYQDSNGEIFYYAIQ</sequence>
<dbReference type="AlphaFoldDB" id="A0A848M5N6"/>
<evidence type="ECO:0000313" key="3">
    <source>
        <dbReference type="Proteomes" id="UP000565468"/>
    </source>
</evidence>
<name>A0A848M5N6_PAELE</name>
<evidence type="ECO:0000256" key="1">
    <source>
        <dbReference type="SAM" id="SignalP"/>
    </source>
</evidence>
<keyword evidence="3" id="KW-1185">Reference proteome</keyword>
<feature type="signal peptide" evidence="1">
    <location>
        <begin position="1"/>
        <end position="30"/>
    </location>
</feature>
<dbReference type="RefSeq" id="WP_169504699.1">
    <property type="nucleotide sequence ID" value="NZ_JABBPN010000006.1"/>
</dbReference>
<protein>
    <submittedName>
        <fullName evidence="2">Uncharacterized protein</fullName>
    </submittedName>
</protein>
<accession>A0A848M5N6</accession>
<comment type="caution">
    <text evidence="2">The sequence shown here is derived from an EMBL/GenBank/DDBJ whole genome shotgun (WGS) entry which is preliminary data.</text>
</comment>
<gene>
    <name evidence="2" type="ORF">HII30_09060</name>
</gene>
<organism evidence="2 3">
    <name type="scientific">Paenibacillus lemnae</name>
    <dbReference type="NCBI Taxonomy" id="1330551"/>
    <lineage>
        <taxon>Bacteria</taxon>
        <taxon>Bacillati</taxon>
        <taxon>Bacillota</taxon>
        <taxon>Bacilli</taxon>
        <taxon>Bacillales</taxon>
        <taxon>Paenibacillaceae</taxon>
        <taxon>Paenibacillus</taxon>
    </lineage>
</organism>